<gene>
    <name evidence="3" type="ORF">G2W53_015466</name>
</gene>
<dbReference type="AlphaFoldDB" id="A0A834WVJ2"/>
<protein>
    <submittedName>
        <fullName evidence="3">Retrovirus-related Pol polyprotein from transposon TNT 1-94</fullName>
    </submittedName>
</protein>
<keyword evidence="4" id="KW-1185">Reference proteome</keyword>
<evidence type="ECO:0000259" key="2">
    <source>
        <dbReference type="PROSITE" id="PS50994"/>
    </source>
</evidence>
<dbReference type="GO" id="GO:0015074">
    <property type="term" value="P:DNA integration"/>
    <property type="evidence" value="ECO:0007669"/>
    <property type="project" value="InterPro"/>
</dbReference>
<dbReference type="GO" id="GO:0003676">
    <property type="term" value="F:nucleic acid binding"/>
    <property type="evidence" value="ECO:0007669"/>
    <property type="project" value="InterPro"/>
</dbReference>
<dbReference type="OrthoDB" id="6776856at2759"/>
<dbReference type="Gene3D" id="3.30.420.10">
    <property type="entry name" value="Ribonuclease H-like superfamily/Ribonuclease H"/>
    <property type="match status" value="1"/>
</dbReference>
<evidence type="ECO:0000256" key="1">
    <source>
        <dbReference type="SAM" id="MobiDB-lite"/>
    </source>
</evidence>
<feature type="domain" description="Integrase catalytic" evidence="2">
    <location>
        <begin position="1"/>
        <end position="67"/>
    </location>
</feature>
<dbReference type="Proteomes" id="UP000634136">
    <property type="component" value="Unassembled WGS sequence"/>
</dbReference>
<evidence type="ECO:0000313" key="4">
    <source>
        <dbReference type="Proteomes" id="UP000634136"/>
    </source>
</evidence>
<sequence>MPGSPDMNGVAERRNRTLLDVVRSMMSNYKLPIFLWREALKTAVYIQNRVPTKAVSKTPFEIWKGYKFYCPTHTLKFVESRNAKFLENDTFSRSDQIHDLVNENDHEVIPTTSGRGETIVLIESHPIEVIREHNVVSPIPVDHVERNYDILKEAPHNAQEEPQEEFHIEQHQPPQEVELRRSQRA</sequence>
<feature type="region of interest" description="Disordered" evidence="1">
    <location>
        <begin position="155"/>
        <end position="185"/>
    </location>
</feature>
<accession>A0A834WVJ2</accession>
<dbReference type="InterPro" id="IPR001584">
    <property type="entry name" value="Integrase_cat-core"/>
</dbReference>
<feature type="compositionally biased region" description="Basic and acidic residues" evidence="1">
    <location>
        <begin position="155"/>
        <end position="170"/>
    </location>
</feature>
<evidence type="ECO:0000313" key="3">
    <source>
        <dbReference type="EMBL" id="KAF7833133.1"/>
    </source>
</evidence>
<dbReference type="InterPro" id="IPR012337">
    <property type="entry name" value="RNaseH-like_sf"/>
</dbReference>
<dbReference type="SUPFAM" id="SSF53098">
    <property type="entry name" value="Ribonuclease H-like"/>
    <property type="match status" value="1"/>
</dbReference>
<reference evidence="3" key="1">
    <citation type="submission" date="2020-09" db="EMBL/GenBank/DDBJ databases">
        <title>Genome-Enabled Discovery of Anthraquinone Biosynthesis in Senna tora.</title>
        <authorList>
            <person name="Kang S.-H."/>
            <person name="Pandey R.P."/>
            <person name="Lee C.-M."/>
            <person name="Sim J.-S."/>
            <person name="Jeong J.-T."/>
            <person name="Choi B.-S."/>
            <person name="Jung M."/>
            <person name="Ginzburg D."/>
            <person name="Zhao K."/>
            <person name="Won S.Y."/>
            <person name="Oh T.-J."/>
            <person name="Yu Y."/>
            <person name="Kim N.-H."/>
            <person name="Lee O.R."/>
            <person name="Lee T.-H."/>
            <person name="Bashyal P."/>
            <person name="Kim T.-S."/>
            <person name="Lee W.-H."/>
            <person name="Kawkins C."/>
            <person name="Kim C.-K."/>
            <person name="Kim J.S."/>
            <person name="Ahn B.O."/>
            <person name="Rhee S.Y."/>
            <person name="Sohng J.K."/>
        </authorList>
    </citation>
    <scope>NUCLEOTIDE SEQUENCE</scope>
    <source>
        <tissue evidence="3">Leaf</tissue>
    </source>
</reference>
<dbReference type="InterPro" id="IPR036397">
    <property type="entry name" value="RNaseH_sf"/>
</dbReference>
<dbReference type="PANTHER" id="PTHR42648:SF28">
    <property type="entry name" value="TRANSPOSON-ENCODED PROTEIN WITH RIBONUCLEASE H-LIKE AND RETROVIRUS ZINC FINGER-LIKE DOMAINS"/>
    <property type="match status" value="1"/>
</dbReference>
<dbReference type="InterPro" id="IPR039537">
    <property type="entry name" value="Retrotran_Ty1/copia-like"/>
</dbReference>
<dbReference type="PANTHER" id="PTHR42648">
    <property type="entry name" value="TRANSPOSASE, PUTATIVE-RELATED"/>
    <property type="match status" value="1"/>
</dbReference>
<comment type="caution">
    <text evidence="3">The sequence shown here is derived from an EMBL/GenBank/DDBJ whole genome shotgun (WGS) entry which is preliminary data.</text>
</comment>
<name>A0A834WVJ2_9FABA</name>
<dbReference type="EMBL" id="JAAIUW010000005">
    <property type="protein sequence ID" value="KAF7833133.1"/>
    <property type="molecule type" value="Genomic_DNA"/>
</dbReference>
<organism evidence="3 4">
    <name type="scientific">Senna tora</name>
    <dbReference type="NCBI Taxonomy" id="362788"/>
    <lineage>
        <taxon>Eukaryota</taxon>
        <taxon>Viridiplantae</taxon>
        <taxon>Streptophyta</taxon>
        <taxon>Embryophyta</taxon>
        <taxon>Tracheophyta</taxon>
        <taxon>Spermatophyta</taxon>
        <taxon>Magnoliopsida</taxon>
        <taxon>eudicotyledons</taxon>
        <taxon>Gunneridae</taxon>
        <taxon>Pentapetalae</taxon>
        <taxon>rosids</taxon>
        <taxon>fabids</taxon>
        <taxon>Fabales</taxon>
        <taxon>Fabaceae</taxon>
        <taxon>Caesalpinioideae</taxon>
        <taxon>Cassia clade</taxon>
        <taxon>Senna</taxon>
    </lineage>
</organism>
<dbReference type="PROSITE" id="PS50994">
    <property type="entry name" value="INTEGRASE"/>
    <property type="match status" value="1"/>
</dbReference>
<proteinExistence type="predicted"/>